<dbReference type="InterPro" id="IPR009627">
    <property type="entry name" value="UPF0259"/>
</dbReference>
<comment type="subcellular location">
    <subcellularLocation>
        <location evidence="1">Cell inner membrane</location>
        <topology evidence="1">Multi-pass membrane protein</topology>
    </subcellularLocation>
    <subcellularLocation>
        <location evidence="7">Cell membrane</location>
        <topology evidence="7">Multi-pass membrane protein</topology>
    </subcellularLocation>
</comment>
<feature type="transmembrane region" description="Helical" evidence="7">
    <location>
        <begin position="190"/>
        <end position="211"/>
    </location>
</feature>
<sequence length="251" mass="27405">MPITANILHRDSFNFARSQLFNILLLALLTALITVILNQVLIPDAEQLKILGTVKNDFGSSKGMGIKEMVQLMTPEQQMVLLKVSAAAAFSTLLGNVLLIGAMLALMTLVSQGHRVNTWQAVGFSLSTLPRLSLLIFICTLFIQFGLALFVVPGIAIALAVSLTPIIITNEKIGIFAAIKSSAKLAFANIRLIAPTMILWFSAKLLLLLLISRVTIFTPIIMDVILSTLNNLLSTLLLVYLFRLHMLLHNG</sequence>
<evidence type="ECO:0000256" key="4">
    <source>
        <dbReference type="ARBA" id="ARBA00022692"/>
    </source>
</evidence>
<feature type="transmembrane region" description="Helical" evidence="7">
    <location>
        <begin position="122"/>
        <end position="143"/>
    </location>
</feature>
<name>A0A2U8I2L0_9GAMM</name>
<keyword evidence="9" id="KW-1185">Reference proteome</keyword>
<dbReference type="STRING" id="1878942.GCA_900128755_00973"/>
<evidence type="ECO:0000256" key="3">
    <source>
        <dbReference type="ARBA" id="ARBA00022475"/>
    </source>
</evidence>
<dbReference type="EMBL" id="CP021659">
    <property type="protein sequence ID" value="AWK13347.1"/>
    <property type="molecule type" value="Genomic_DNA"/>
</dbReference>
<feature type="transmembrane region" description="Helical" evidence="7">
    <location>
        <begin position="217"/>
        <end position="242"/>
    </location>
</feature>
<proteinExistence type="inferred from homology"/>
<dbReference type="Proteomes" id="UP000261875">
    <property type="component" value="Chromosome"/>
</dbReference>
<keyword evidence="6 7" id="KW-0472">Membrane</keyword>
<evidence type="ECO:0000256" key="7">
    <source>
        <dbReference type="HAMAP-Rule" id="MF_01067"/>
    </source>
</evidence>
<dbReference type="RefSeq" id="WP_072549904.1">
    <property type="nucleotide sequence ID" value="NZ_CP021659.1"/>
</dbReference>
<dbReference type="KEGG" id="fsm:CCS41_00720"/>
<dbReference type="Pfam" id="PF06790">
    <property type="entry name" value="UPF0259"/>
    <property type="match status" value="1"/>
</dbReference>
<dbReference type="NCBIfam" id="NF002774">
    <property type="entry name" value="PRK02868.1"/>
    <property type="match status" value="1"/>
</dbReference>
<keyword evidence="3 7" id="KW-1003">Cell membrane</keyword>
<dbReference type="AlphaFoldDB" id="A0A2U8I2L0"/>
<evidence type="ECO:0000313" key="8">
    <source>
        <dbReference type="EMBL" id="AWK13347.1"/>
    </source>
</evidence>
<feature type="transmembrane region" description="Helical" evidence="7">
    <location>
        <begin position="86"/>
        <end position="110"/>
    </location>
</feature>
<feature type="transmembrane region" description="Helical" evidence="7">
    <location>
        <begin position="149"/>
        <end position="169"/>
    </location>
</feature>
<dbReference type="HAMAP" id="MF_01067">
    <property type="entry name" value="UPF0259"/>
    <property type="match status" value="1"/>
</dbReference>
<feature type="transmembrane region" description="Helical" evidence="7">
    <location>
        <begin position="20"/>
        <end position="42"/>
    </location>
</feature>
<gene>
    <name evidence="8" type="ORF">CCS41_00720</name>
</gene>
<evidence type="ECO:0000256" key="5">
    <source>
        <dbReference type="ARBA" id="ARBA00022989"/>
    </source>
</evidence>
<dbReference type="OrthoDB" id="6454524at2"/>
<evidence type="ECO:0000256" key="6">
    <source>
        <dbReference type="ARBA" id="ARBA00023136"/>
    </source>
</evidence>
<accession>A0A2U8I2L0</accession>
<organism evidence="8 9">
    <name type="scientific">Candidatus Fukatsuia symbiotica</name>
    <dbReference type="NCBI Taxonomy" id="1878942"/>
    <lineage>
        <taxon>Bacteria</taxon>
        <taxon>Pseudomonadati</taxon>
        <taxon>Pseudomonadota</taxon>
        <taxon>Gammaproteobacteria</taxon>
        <taxon>Enterobacterales</taxon>
        <taxon>Yersiniaceae</taxon>
        <taxon>Candidatus Fukatsuia</taxon>
    </lineage>
</organism>
<evidence type="ECO:0000256" key="2">
    <source>
        <dbReference type="ARBA" id="ARBA00005633"/>
    </source>
</evidence>
<keyword evidence="4 7" id="KW-0812">Transmembrane</keyword>
<evidence type="ECO:0000313" key="9">
    <source>
        <dbReference type="Proteomes" id="UP000261875"/>
    </source>
</evidence>
<reference evidence="8 9" key="1">
    <citation type="submission" date="2017-05" db="EMBL/GenBank/DDBJ databases">
        <title>Genome sequence of Candidatus Fukatsuia symbiotica and Candidatus Hamiltonella defensa from Acyrthosiphon pisum strain 5D.</title>
        <authorList>
            <person name="Patel V.A."/>
            <person name="Chevignon G."/>
            <person name="Russell J.A."/>
            <person name="Oliver K.M."/>
        </authorList>
    </citation>
    <scope>NUCLEOTIDE SEQUENCE [LARGE SCALE GENOMIC DNA]</scope>
    <source>
        <strain evidence="8 9">5D</strain>
    </source>
</reference>
<protein>
    <recommendedName>
        <fullName evidence="7">UPF0259 membrane protein CCS41_00720</fullName>
    </recommendedName>
</protein>
<evidence type="ECO:0000256" key="1">
    <source>
        <dbReference type="ARBA" id="ARBA00004429"/>
    </source>
</evidence>
<dbReference type="GO" id="GO:0005886">
    <property type="term" value="C:plasma membrane"/>
    <property type="evidence" value="ECO:0007669"/>
    <property type="project" value="UniProtKB-SubCell"/>
</dbReference>
<comment type="similarity">
    <text evidence="2 7">Belongs to the UPF0259 family.</text>
</comment>
<keyword evidence="5 7" id="KW-1133">Transmembrane helix</keyword>